<dbReference type="PANTHER" id="PTHR43767:SF1">
    <property type="entry name" value="NONRIBOSOMAL PEPTIDE SYNTHASE PES1 (EUROFUNG)-RELATED"/>
    <property type="match status" value="1"/>
</dbReference>
<reference evidence="2 3" key="1">
    <citation type="submission" date="2020-08" db="EMBL/GenBank/DDBJ databases">
        <title>Genome public.</title>
        <authorList>
            <person name="Liu C."/>
            <person name="Sun Q."/>
        </authorList>
    </citation>
    <scope>NUCLEOTIDE SEQUENCE [LARGE SCALE GENOMIC DNA]</scope>
    <source>
        <strain evidence="2 3">NSJ-56</strain>
    </source>
</reference>
<proteinExistence type="predicted"/>
<dbReference type="InterPro" id="IPR020845">
    <property type="entry name" value="AMP-binding_CS"/>
</dbReference>
<dbReference type="PROSITE" id="PS00455">
    <property type="entry name" value="AMP_BINDING"/>
    <property type="match status" value="1"/>
</dbReference>
<accession>A0ABR7CYK3</accession>
<dbReference type="InterPro" id="IPR000873">
    <property type="entry name" value="AMP-dep_synth/lig_dom"/>
</dbReference>
<dbReference type="Pfam" id="PF00501">
    <property type="entry name" value="AMP-binding"/>
    <property type="match status" value="1"/>
</dbReference>
<dbReference type="SUPFAM" id="SSF56801">
    <property type="entry name" value="Acetyl-CoA synthetase-like"/>
    <property type="match status" value="1"/>
</dbReference>
<dbReference type="PANTHER" id="PTHR43767">
    <property type="entry name" value="LONG-CHAIN-FATTY-ACID--COA LIGASE"/>
    <property type="match status" value="1"/>
</dbReference>
<dbReference type="Gene3D" id="3.40.50.12780">
    <property type="entry name" value="N-terminal domain of ligase-like"/>
    <property type="match status" value="1"/>
</dbReference>
<keyword evidence="3" id="KW-1185">Reference proteome</keyword>
<feature type="domain" description="AMP-dependent synthetase/ligase" evidence="1">
    <location>
        <begin position="128"/>
        <end position="340"/>
    </location>
</feature>
<dbReference type="Proteomes" id="UP000646484">
    <property type="component" value="Unassembled WGS sequence"/>
</dbReference>
<protein>
    <submittedName>
        <fullName evidence="2">AMP-binding protein</fullName>
    </submittedName>
</protein>
<evidence type="ECO:0000313" key="3">
    <source>
        <dbReference type="Proteomes" id="UP000646484"/>
    </source>
</evidence>
<evidence type="ECO:0000259" key="1">
    <source>
        <dbReference type="Pfam" id="PF00501"/>
    </source>
</evidence>
<comment type="caution">
    <text evidence="2">The sequence shown here is derived from an EMBL/GenBank/DDBJ whole genome shotgun (WGS) entry which is preliminary data.</text>
</comment>
<dbReference type="EMBL" id="JACOOH010000002">
    <property type="protein sequence ID" value="MBC5620737.1"/>
    <property type="molecule type" value="Genomic_DNA"/>
</dbReference>
<dbReference type="RefSeq" id="WP_186975406.1">
    <property type="nucleotide sequence ID" value="NZ_JACOOH010000002.1"/>
</dbReference>
<organism evidence="2 3">
    <name type="scientific">Butyricimonas hominis</name>
    <dbReference type="NCBI Taxonomy" id="2763032"/>
    <lineage>
        <taxon>Bacteria</taxon>
        <taxon>Pseudomonadati</taxon>
        <taxon>Bacteroidota</taxon>
        <taxon>Bacteroidia</taxon>
        <taxon>Bacteroidales</taxon>
        <taxon>Odoribacteraceae</taxon>
        <taxon>Butyricimonas</taxon>
    </lineage>
</organism>
<dbReference type="InterPro" id="IPR050237">
    <property type="entry name" value="ATP-dep_AMP-bd_enzyme"/>
</dbReference>
<gene>
    <name evidence="2" type="ORF">H8S64_06460</name>
</gene>
<dbReference type="InterPro" id="IPR042099">
    <property type="entry name" value="ANL_N_sf"/>
</dbReference>
<sequence length="464" mass="52039">MFLNINKKERALIAAIDDSGRQISYGELVEASVDFERVIGKRTLIFIFSENVIGSLVGYVASLAARVVPLIISTNTERSLYLKLIDTYLPEYIWVPDACVVDFTYEVIFSKYGYTLLRTNHVAPILFEDLSLLLPTSGSTGSSKLVRHSYRNIEANAENVASFFGFTAKDRGLAILPMHYTMGLSVITSHLWTGATVLLVKKSMLDRDFWTFFKEQKATNFTGVPYSFEILKKLRFTRMELPDLQIISQGGGKMNKEMFAFFAEYAKTTGKKFIATYGQTECTARMAFLPSELACEKTGSIGNAIPNGKLYLIDDKGMVIDKPYIEGQLVYEGENVTLGYAYSAMDLSKGDENHGIMETGDIAFKDSDECYFIVGRKSRFLKLFGYRVGLDECEAFIKEAYNIDCACVGNDDYMNIYITDVSLKEQIQNLLVIKTNLIASVFNIIGIDVIPKNESGKTLYSELN</sequence>
<evidence type="ECO:0000313" key="2">
    <source>
        <dbReference type="EMBL" id="MBC5620737.1"/>
    </source>
</evidence>
<name>A0ABR7CYK3_9BACT</name>